<dbReference type="EMBL" id="QYUL01000001">
    <property type="protein sequence ID" value="RJF84130.1"/>
    <property type="molecule type" value="Genomic_DNA"/>
</dbReference>
<dbReference type="AlphaFoldDB" id="A0A418W268"/>
<dbReference type="Proteomes" id="UP000283458">
    <property type="component" value="Unassembled WGS sequence"/>
</dbReference>
<evidence type="ECO:0000313" key="2">
    <source>
        <dbReference type="Proteomes" id="UP000283458"/>
    </source>
</evidence>
<proteinExistence type="predicted"/>
<organism evidence="1 2">
    <name type="scientific">Azospirillum cavernae</name>
    <dbReference type="NCBI Taxonomy" id="2320860"/>
    <lineage>
        <taxon>Bacteria</taxon>
        <taxon>Pseudomonadati</taxon>
        <taxon>Pseudomonadota</taxon>
        <taxon>Alphaproteobacteria</taxon>
        <taxon>Rhodospirillales</taxon>
        <taxon>Azospirillaceae</taxon>
        <taxon>Azospirillum</taxon>
    </lineage>
</organism>
<dbReference type="RefSeq" id="WP_119829771.1">
    <property type="nucleotide sequence ID" value="NZ_QYUL01000001.1"/>
</dbReference>
<reference evidence="1 2" key="1">
    <citation type="submission" date="2018-09" db="EMBL/GenBank/DDBJ databases">
        <authorList>
            <person name="Zhu H."/>
        </authorList>
    </citation>
    <scope>NUCLEOTIDE SEQUENCE [LARGE SCALE GENOMIC DNA]</scope>
    <source>
        <strain evidence="1 2">K2W22B-5</strain>
    </source>
</reference>
<dbReference type="OrthoDB" id="7305541at2"/>
<accession>A0A418W268</accession>
<sequence length="121" mass="12933">MFDTKTARFLTILLTVLGAVFAGMGVGLYVRAARLAESGEEERQRAELACVERLRGLGQVARNDAGVRLIVPTIDDPRGRLSDASSLLGACPGWSMAYFCMGERCAADGGVAMVVDLARPR</sequence>
<protein>
    <submittedName>
        <fullName evidence="1">Uncharacterized protein</fullName>
    </submittedName>
</protein>
<keyword evidence="2" id="KW-1185">Reference proteome</keyword>
<evidence type="ECO:0000313" key="1">
    <source>
        <dbReference type="EMBL" id="RJF84130.1"/>
    </source>
</evidence>
<name>A0A418W268_9PROT</name>
<gene>
    <name evidence="1" type="ORF">D3877_05870</name>
</gene>
<comment type="caution">
    <text evidence="1">The sequence shown here is derived from an EMBL/GenBank/DDBJ whole genome shotgun (WGS) entry which is preliminary data.</text>
</comment>